<protein>
    <submittedName>
        <fullName evidence="2">Uncharacterized protein</fullName>
    </submittedName>
</protein>
<organism evidence="2 3">
    <name type="scientific">Candidatus Accumulibacter meliphilus</name>
    <dbReference type="NCBI Taxonomy" id="2211374"/>
    <lineage>
        <taxon>Bacteria</taxon>
        <taxon>Pseudomonadati</taxon>
        <taxon>Pseudomonadota</taxon>
        <taxon>Betaproteobacteria</taxon>
        <taxon>Candidatus Accumulibacter</taxon>
    </lineage>
</organism>
<dbReference type="EMBL" id="QPGA01000096">
    <property type="protein sequence ID" value="RDE48758.1"/>
    <property type="molecule type" value="Genomic_DNA"/>
</dbReference>
<proteinExistence type="predicted"/>
<evidence type="ECO:0000313" key="2">
    <source>
        <dbReference type="EMBL" id="RDE48758.1"/>
    </source>
</evidence>
<evidence type="ECO:0000313" key="3">
    <source>
        <dbReference type="Proteomes" id="UP000253831"/>
    </source>
</evidence>
<feature type="region of interest" description="Disordered" evidence="1">
    <location>
        <begin position="57"/>
        <end position="79"/>
    </location>
</feature>
<name>A0A369XN03_9PROT</name>
<dbReference type="AlphaFoldDB" id="A0A369XN03"/>
<evidence type="ECO:0000256" key="1">
    <source>
        <dbReference type="SAM" id="MobiDB-lite"/>
    </source>
</evidence>
<gene>
    <name evidence="2" type="ORF">DVS81_20350</name>
</gene>
<feature type="compositionally biased region" description="Basic and acidic residues" evidence="1">
    <location>
        <begin position="57"/>
        <end position="67"/>
    </location>
</feature>
<reference evidence="2 3" key="1">
    <citation type="submission" date="2018-05" db="EMBL/GenBank/DDBJ databases">
        <title>Integrated omic analyses show evidence that a Ca. Accumulibacter phosphatis strain performs denitrification under micro-aerobic conditions.</title>
        <authorList>
            <person name="Camejo P.Y."/>
            <person name="Katherine M.D."/>
            <person name="Daniel N.R."/>
        </authorList>
    </citation>
    <scope>NUCLEOTIDE SEQUENCE [LARGE SCALE GENOMIC DNA]</scope>
    <source>
        <strain evidence="2">UW-LDO-IC</strain>
    </source>
</reference>
<sequence>MAVAGCEDAVVVVEMTTLEKKFVQSYQSDGGNGQLVISSVAQVSEGQPVSYPLVYERLKPDPGEKQARRNVSAGQGGTR</sequence>
<comment type="caution">
    <text evidence="2">The sequence shown here is derived from an EMBL/GenBank/DDBJ whole genome shotgun (WGS) entry which is preliminary data.</text>
</comment>
<dbReference type="Proteomes" id="UP000253831">
    <property type="component" value="Unassembled WGS sequence"/>
</dbReference>
<accession>A0A369XN03</accession>